<dbReference type="PANTHER" id="PTHR24298:SF800">
    <property type="entry name" value="CYTOCHROME P450 89A2-RELATED"/>
    <property type="match status" value="1"/>
</dbReference>
<proteinExistence type="predicted"/>
<keyword evidence="4" id="KW-1133">Transmembrane helix</keyword>
<evidence type="ECO:0000256" key="5">
    <source>
        <dbReference type="ARBA" id="ARBA00023136"/>
    </source>
</evidence>
<evidence type="ECO:0000313" key="7">
    <source>
        <dbReference type="Proteomes" id="UP000607653"/>
    </source>
</evidence>
<dbReference type="InterPro" id="IPR036396">
    <property type="entry name" value="Cyt_P450_sf"/>
</dbReference>
<keyword evidence="2" id="KW-0812">Transmembrane</keyword>
<accession>A0A822Y0A8</accession>
<evidence type="ECO:0000256" key="3">
    <source>
        <dbReference type="ARBA" id="ARBA00022723"/>
    </source>
</evidence>
<dbReference type="GO" id="GO:0016705">
    <property type="term" value="F:oxidoreductase activity, acting on paired donors, with incorporation or reduction of molecular oxygen"/>
    <property type="evidence" value="ECO:0007669"/>
    <property type="project" value="InterPro"/>
</dbReference>
<evidence type="ECO:0000313" key="6">
    <source>
        <dbReference type="EMBL" id="DAD24921.1"/>
    </source>
</evidence>
<name>A0A822Y0A8_NELNU</name>
<organism evidence="6 7">
    <name type="scientific">Nelumbo nucifera</name>
    <name type="common">Sacred lotus</name>
    <dbReference type="NCBI Taxonomy" id="4432"/>
    <lineage>
        <taxon>Eukaryota</taxon>
        <taxon>Viridiplantae</taxon>
        <taxon>Streptophyta</taxon>
        <taxon>Embryophyta</taxon>
        <taxon>Tracheophyta</taxon>
        <taxon>Spermatophyta</taxon>
        <taxon>Magnoliopsida</taxon>
        <taxon>Proteales</taxon>
        <taxon>Nelumbonaceae</taxon>
        <taxon>Nelumbo</taxon>
    </lineage>
</organism>
<dbReference type="InterPro" id="IPR001128">
    <property type="entry name" value="Cyt_P450"/>
</dbReference>
<comment type="subcellular location">
    <subcellularLocation>
        <location evidence="1">Membrane</location>
        <topology evidence="1">Single-pass membrane protein</topology>
    </subcellularLocation>
</comment>
<dbReference type="InterPro" id="IPR051103">
    <property type="entry name" value="Plant_metabolite_P450s"/>
</dbReference>
<dbReference type="Pfam" id="PF00067">
    <property type="entry name" value="p450"/>
    <property type="match status" value="1"/>
</dbReference>
<gene>
    <name evidence="6" type="ORF">HUJ06_026385</name>
</gene>
<dbReference type="GO" id="GO:0020037">
    <property type="term" value="F:heme binding"/>
    <property type="evidence" value="ECO:0007669"/>
    <property type="project" value="InterPro"/>
</dbReference>
<dbReference type="Proteomes" id="UP000607653">
    <property type="component" value="Unassembled WGS sequence"/>
</dbReference>
<dbReference type="Gene3D" id="1.10.630.10">
    <property type="entry name" value="Cytochrome P450"/>
    <property type="match status" value="1"/>
</dbReference>
<protein>
    <recommendedName>
        <fullName evidence="8">Cytochrome P450 89A2-like</fullName>
    </recommendedName>
</protein>
<evidence type="ECO:0000256" key="2">
    <source>
        <dbReference type="ARBA" id="ARBA00022692"/>
    </source>
</evidence>
<dbReference type="PRINTS" id="PR00463">
    <property type="entry name" value="EP450I"/>
</dbReference>
<dbReference type="AlphaFoldDB" id="A0A822Y0A8"/>
<dbReference type="InterPro" id="IPR002401">
    <property type="entry name" value="Cyt_P450_E_grp-I"/>
</dbReference>
<keyword evidence="5" id="KW-0472">Membrane</keyword>
<dbReference type="GO" id="GO:0016020">
    <property type="term" value="C:membrane"/>
    <property type="evidence" value="ECO:0007669"/>
    <property type="project" value="UniProtKB-SubCell"/>
</dbReference>
<evidence type="ECO:0008006" key="8">
    <source>
        <dbReference type="Google" id="ProtNLM"/>
    </source>
</evidence>
<evidence type="ECO:0000256" key="1">
    <source>
        <dbReference type="ARBA" id="ARBA00004167"/>
    </source>
</evidence>
<sequence>MWLLLFASFCICAAMKLLLDLPAVFFTVPIVGDMVWFQKSYLEIEHILRDLRTKYGSIIKLHIGFRPAIFITPHELDHKALIQHGATFSERPSGIGPHHFVSGNQNVIGSTHSPLWRLLRKNLTSEILHPSRFKSYIRSRKWILVILTNRLKEQAKSGEPVCMADHFQYAMFCILVRMCFGEELDEKIIRDVQTV</sequence>
<dbReference type="EMBL" id="DUZY01000001">
    <property type="protein sequence ID" value="DAD24921.1"/>
    <property type="molecule type" value="Genomic_DNA"/>
</dbReference>
<comment type="caution">
    <text evidence="6">The sequence shown here is derived from an EMBL/GenBank/DDBJ whole genome shotgun (WGS) entry which is preliminary data.</text>
</comment>
<evidence type="ECO:0000256" key="4">
    <source>
        <dbReference type="ARBA" id="ARBA00022989"/>
    </source>
</evidence>
<dbReference type="SUPFAM" id="SSF48264">
    <property type="entry name" value="Cytochrome P450"/>
    <property type="match status" value="1"/>
</dbReference>
<dbReference type="PANTHER" id="PTHR24298">
    <property type="entry name" value="FLAVONOID 3'-MONOOXYGENASE-RELATED"/>
    <property type="match status" value="1"/>
</dbReference>
<keyword evidence="7" id="KW-1185">Reference proteome</keyword>
<keyword evidence="3" id="KW-0479">Metal-binding</keyword>
<dbReference type="GO" id="GO:0004497">
    <property type="term" value="F:monooxygenase activity"/>
    <property type="evidence" value="ECO:0007669"/>
    <property type="project" value="InterPro"/>
</dbReference>
<reference evidence="6 7" key="1">
    <citation type="journal article" date="2020" name="Mol. Biol. Evol.">
        <title>Distinct Expression and Methylation Patterns for Genes with Different Fates following a Single Whole-Genome Duplication in Flowering Plants.</title>
        <authorList>
            <person name="Shi T."/>
            <person name="Rahmani R.S."/>
            <person name="Gugger P.F."/>
            <person name="Wang M."/>
            <person name="Li H."/>
            <person name="Zhang Y."/>
            <person name="Li Z."/>
            <person name="Wang Q."/>
            <person name="Van de Peer Y."/>
            <person name="Marchal K."/>
            <person name="Chen J."/>
        </authorList>
    </citation>
    <scope>NUCLEOTIDE SEQUENCE [LARGE SCALE GENOMIC DNA]</scope>
    <source>
        <tissue evidence="6">Leaf</tissue>
    </source>
</reference>
<dbReference type="GO" id="GO:0005506">
    <property type="term" value="F:iron ion binding"/>
    <property type="evidence" value="ECO:0007669"/>
    <property type="project" value="InterPro"/>
</dbReference>